<sequence length="108" mass="12112">MRVVYLLVLLAAIACMVLVDRRFRLVLWRAPRRATAVLLIGLGFFLAWDLLGIALGIFARGTTSISTGILLAPELPLEELFFLAFLCYLTMVLVTGSRRLLARPKVHR</sequence>
<evidence type="ECO:0000256" key="1">
    <source>
        <dbReference type="ARBA" id="ARBA00004141"/>
    </source>
</evidence>
<feature type="transmembrane region" description="Helical" evidence="8">
    <location>
        <begin position="6"/>
        <end position="23"/>
    </location>
</feature>
<comment type="pathway">
    <text evidence="2">Carotenoid biosynthesis.</text>
</comment>
<evidence type="ECO:0000256" key="7">
    <source>
        <dbReference type="ARBA" id="ARBA00023235"/>
    </source>
</evidence>
<reference evidence="9 10" key="1">
    <citation type="submission" date="2023-11" db="EMBL/GenBank/DDBJ databases">
        <title>Genome sequence of Microbacterium rhizosphaerae KACC 19337.</title>
        <authorList>
            <person name="Choi H."/>
            <person name="Kim S."/>
            <person name="Kim Y."/>
            <person name="Kwon S.-W."/>
            <person name="Heo J."/>
        </authorList>
    </citation>
    <scope>NUCLEOTIDE SEQUENCE [LARGE SCALE GENOMIC DNA]</scope>
    <source>
        <strain evidence="9 10">KACC 19337</strain>
    </source>
</reference>
<evidence type="ECO:0000256" key="4">
    <source>
        <dbReference type="ARBA" id="ARBA00022746"/>
    </source>
</evidence>
<evidence type="ECO:0000256" key="3">
    <source>
        <dbReference type="ARBA" id="ARBA00022692"/>
    </source>
</evidence>
<dbReference type="InterPro" id="IPR017825">
    <property type="entry name" value="Lycopene_cyclase_dom"/>
</dbReference>
<keyword evidence="6 8" id="KW-0472">Membrane</keyword>
<keyword evidence="7" id="KW-0413">Isomerase</keyword>
<evidence type="ECO:0000256" key="8">
    <source>
        <dbReference type="SAM" id="Phobius"/>
    </source>
</evidence>
<evidence type="ECO:0000256" key="5">
    <source>
        <dbReference type="ARBA" id="ARBA00022989"/>
    </source>
</evidence>
<dbReference type="NCBIfam" id="TIGR03462">
    <property type="entry name" value="CarR_dom_SF"/>
    <property type="match status" value="1"/>
</dbReference>
<evidence type="ECO:0000313" key="10">
    <source>
        <dbReference type="Proteomes" id="UP001323798"/>
    </source>
</evidence>
<dbReference type="PROSITE" id="PS51257">
    <property type="entry name" value="PROKAR_LIPOPROTEIN"/>
    <property type="match status" value="1"/>
</dbReference>
<keyword evidence="4" id="KW-0125">Carotenoid biosynthesis</keyword>
<feature type="transmembrane region" description="Helical" evidence="8">
    <location>
        <begin position="35"/>
        <end position="60"/>
    </location>
</feature>
<keyword evidence="10" id="KW-1185">Reference proteome</keyword>
<dbReference type="Proteomes" id="UP001323798">
    <property type="component" value="Chromosome"/>
</dbReference>
<organism evidence="9 10">
    <name type="scientific">Microbacterium rhizosphaerae</name>
    <dbReference type="NCBI Taxonomy" id="1678237"/>
    <lineage>
        <taxon>Bacteria</taxon>
        <taxon>Bacillati</taxon>
        <taxon>Actinomycetota</taxon>
        <taxon>Actinomycetes</taxon>
        <taxon>Micrococcales</taxon>
        <taxon>Microbacteriaceae</taxon>
        <taxon>Microbacterium</taxon>
    </lineage>
</organism>
<keyword evidence="3 8" id="KW-0812">Transmembrane</keyword>
<feature type="transmembrane region" description="Helical" evidence="8">
    <location>
        <begin position="80"/>
        <end position="101"/>
    </location>
</feature>
<dbReference type="EMBL" id="CP139368">
    <property type="protein sequence ID" value="WPR88966.1"/>
    <property type="molecule type" value="Genomic_DNA"/>
</dbReference>
<keyword evidence="5 8" id="KW-1133">Transmembrane helix</keyword>
<protein>
    <submittedName>
        <fullName evidence="9">Lycopene cyclase domain-containing protein</fullName>
    </submittedName>
</protein>
<comment type="subcellular location">
    <subcellularLocation>
        <location evidence="1">Membrane</location>
        <topology evidence="1">Multi-pass membrane protein</topology>
    </subcellularLocation>
</comment>
<name>A0ABZ0SNW0_9MICO</name>
<proteinExistence type="predicted"/>
<evidence type="ECO:0000313" key="9">
    <source>
        <dbReference type="EMBL" id="WPR88966.1"/>
    </source>
</evidence>
<evidence type="ECO:0000256" key="6">
    <source>
        <dbReference type="ARBA" id="ARBA00023136"/>
    </source>
</evidence>
<gene>
    <name evidence="9" type="ORF">SM116_14530</name>
</gene>
<accession>A0ABZ0SNW0</accession>
<dbReference type="RefSeq" id="WP_320941683.1">
    <property type="nucleotide sequence ID" value="NZ_BAABEU010000008.1"/>
</dbReference>
<evidence type="ECO:0000256" key="2">
    <source>
        <dbReference type="ARBA" id="ARBA00004829"/>
    </source>
</evidence>